<feature type="compositionally biased region" description="Basic residues" evidence="1">
    <location>
        <begin position="139"/>
        <end position="148"/>
    </location>
</feature>
<evidence type="ECO:0000313" key="2">
    <source>
        <dbReference type="EMBL" id="PLW18801.1"/>
    </source>
</evidence>
<proteinExistence type="predicted"/>
<organism evidence="3 4">
    <name type="scientific">Puccinia coronata f. sp. avenae</name>
    <dbReference type="NCBI Taxonomy" id="200324"/>
    <lineage>
        <taxon>Eukaryota</taxon>
        <taxon>Fungi</taxon>
        <taxon>Dikarya</taxon>
        <taxon>Basidiomycota</taxon>
        <taxon>Pucciniomycotina</taxon>
        <taxon>Pucciniomycetes</taxon>
        <taxon>Pucciniales</taxon>
        <taxon>Pucciniaceae</taxon>
        <taxon>Puccinia</taxon>
    </lineage>
</organism>
<feature type="compositionally biased region" description="Polar residues" evidence="1">
    <location>
        <begin position="153"/>
        <end position="174"/>
    </location>
</feature>
<sequence length="346" mass="38396">MSRPGGAENQSSPPGVHPGRRRVMTRLSLKDLPSPSLQGLTFQWSYYQNAAEAFLAQLAVVELSDRRCSPRETTLTSLLPLFPPRQSYPDSASPWYRKPLTLVFTVHSPPLASSARPNLLNPVLPASSHRRSASLSGLVKRKSSRRKSGLVTPASQTNNINNPPVLTSILNRGQVSAEPQGDAPPSNVRSSHRHSISFEDIPPHPQPTQALQPDDIHLNTLPIIQPRTTSVWNSSYDMDRRSFRVNLHNPRQQVTSLLALSSVPRPLSPLFNEERENSASVIRAATRTAIEEEAIQAAIAASLQPDLMMTPLPPHLHREQQAAFAHHWADHHRHPRSVVSHLRRSS</sequence>
<feature type="region of interest" description="Disordered" evidence="1">
    <location>
        <begin position="124"/>
        <end position="208"/>
    </location>
</feature>
<comment type="caution">
    <text evidence="3">The sequence shown here is derived from an EMBL/GenBank/DDBJ whole genome shotgun (WGS) entry which is preliminary data.</text>
</comment>
<gene>
    <name evidence="3" type="ORF">PCANC_00171</name>
    <name evidence="2" type="ORF">PCANC_06616</name>
</gene>
<name>A0A2N5W8U6_9BASI</name>
<feature type="region of interest" description="Disordered" evidence="1">
    <location>
        <begin position="1"/>
        <end position="20"/>
    </location>
</feature>
<evidence type="ECO:0000313" key="4">
    <source>
        <dbReference type="Proteomes" id="UP000235388"/>
    </source>
</evidence>
<reference evidence="3 4" key="1">
    <citation type="submission" date="2017-11" db="EMBL/GenBank/DDBJ databases">
        <title>De novo assembly and phasing of dikaryotic genomes from two isolates of Puccinia coronata f. sp. avenae, the causal agent of oat crown rust.</title>
        <authorList>
            <person name="Miller M.E."/>
            <person name="Zhang Y."/>
            <person name="Omidvar V."/>
            <person name="Sperschneider J."/>
            <person name="Schwessinger B."/>
            <person name="Raley C."/>
            <person name="Palmer J.M."/>
            <person name="Garnica D."/>
            <person name="Upadhyaya N."/>
            <person name="Rathjen J."/>
            <person name="Taylor J.M."/>
            <person name="Park R.F."/>
            <person name="Dodds P.N."/>
            <person name="Hirsch C.D."/>
            <person name="Kianian S.F."/>
            <person name="Figueroa M."/>
        </authorList>
    </citation>
    <scope>NUCLEOTIDE SEQUENCE [LARGE SCALE GENOMIC DNA]</scope>
    <source>
        <strain evidence="3">12NC29</strain>
    </source>
</reference>
<dbReference type="OrthoDB" id="2507810at2759"/>
<evidence type="ECO:0000313" key="3">
    <source>
        <dbReference type="EMBL" id="PLW58652.1"/>
    </source>
</evidence>
<dbReference type="EMBL" id="PGCJ01000002">
    <property type="protein sequence ID" value="PLW58652.1"/>
    <property type="molecule type" value="Genomic_DNA"/>
</dbReference>
<evidence type="ECO:0000256" key="1">
    <source>
        <dbReference type="SAM" id="MobiDB-lite"/>
    </source>
</evidence>
<dbReference type="Proteomes" id="UP000235388">
    <property type="component" value="Unassembled WGS sequence"/>
</dbReference>
<keyword evidence="4" id="KW-1185">Reference proteome</keyword>
<dbReference type="AlphaFoldDB" id="A0A2N5W8U6"/>
<accession>A0A2N5W8U6</accession>
<protein>
    <submittedName>
        <fullName evidence="3">Uncharacterized protein</fullName>
    </submittedName>
</protein>
<dbReference type="EMBL" id="PGCJ01000824">
    <property type="protein sequence ID" value="PLW18801.1"/>
    <property type="molecule type" value="Genomic_DNA"/>
</dbReference>